<dbReference type="AlphaFoldDB" id="W5SAT2"/>
<proteinExistence type="inferred from homology"/>
<evidence type="ECO:0000256" key="3">
    <source>
        <dbReference type="ARBA" id="ARBA00023026"/>
    </source>
</evidence>
<name>W5SAT2_9SPIR</name>
<sequence>MFIWVTQVICRLCLLCLMGVFPLGAALESFCENEYVCIKEYSQEFNFGGIRRIIFAEKVLSESYKEKLKTPYYDRSRKEIEESYPDYSLSFEIVGEPRAINFKSVIFDGVEAEVSIFNLYDYSAQLAGIKDFHMGHPDVNPKFLKVIFPIPVHNTFTIHLRRMFVDKLKARDKIKITLITHYDKEFVLETDNFIRKYEF</sequence>
<dbReference type="EMBL" id="CP004154">
    <property type="protein sequence ID" value="AHH04035.1"/>
    <property type="molecule type" value="Genomic_DNA"/>
</dbReference>
<accession>W5SAT2</accession>
<dbReference type="InterPro" id="IPR031471">
    <property type="entry name" value="BptA"/>
</dbReference>
<feature type="chain" id="PRO_5004872701" description="Protein BptA" evidence="5">
    <location>
        <begin position="26"/>
        <end position="199"/>
    </location>
</feature>
<dbReference type="RefSeq" id="WP_025434228.1">
    <property type="nucleotide sequence ID" value="NZ_CP004154.1"/>
</dbReference>
<dbReference type="Pfam" id="PF17044">
    <property type="entry name" value="BPTA"/>
    <property type="match status" value="1"/>
</dbReference>
<evidence type="ECO:0000313" key="6">
    <source>
        <dbReference type="EMBL" id="AHH04035.1"/>
    </source>
</evidence>
<evidence type="ECO:0000256" key="1">
    <source>
        <dbReference type="ARBA" id="ARBA00010700"/>
    </source>
</evidence>
<dbReference type="HOGENOM" id="CLU_1369891_0_0_12"/>
<evidence type="ECO:0000256" key="4">
    <source>
        <dbReference type="ARBA" id="ARBA00031297"/>
    </source>
</evidence>
<evidence type="ECO:0000256" key="5">
    <source>
        <dbReference type="SAM" id="SignalP"/>
    </source>
</evidence>
<organism evidence="6">
    <name type="scientific">Borrelia nietonii YOR</name>
    <dbReference type="NCBI Taxonomy" id="1293576"/>
    <lineage>
        <taxon>Bacteria</taxon>
        <taxon>Pseudomonadati</taxon>
        <taxon>Spirochaetota</taxon>
        <taxon>Spirochaetia</taxon>
        <taxon>Spirochaetales</taxon>
        <taxon>Borreliaceae</taxon>
        <taxon>Borrelia</taxon>
        <taxon>Borrelia nietonii</taxon>
    </lineage>
</organism>
<evidence type="ECO:0000256" key="2">
    <source>
        <dbReference type="ARBA" id="ARBA00018692"/>
    </source>
</evidence>
<gene>
    <name evidence="6" type="ORF">BHY_1084</name>
</gene>
<keyword evidence="3" id="KW-0843">Virulence</keyword>
<comment type="similarity">
    <text evidence="1">Belongs to the BptA family.</text>
</comment>
<feature type="signal peptide" evidence="5">
    <location>
        <begin position="1"/>
        <end position="25"/>
    </location>
</feature>
<geneLocation type="plasmid" evidence="6">
    <name>unnamed</name>
</geneLocation>
<keyword evidence="5" id="KW-0732">Signal</keyword>
<protein>
    <recommendedName>
        <fullName evidence="2">Protein BptA</fullName>
    </recommendedName>
    <alternativeName>
        <fullName evidence="4">Borrelial persistence in ticks protein A</fullName>
    </alternativeName>
</protein>
<keyword evidence="6" id="KW-0614">Plasmid</keyword>
<reference evidence="6" key="1">
    <citation type="submission" date="2013-02" db="EMBL/GenBank/DDBJ databases">
        <title>Comparative genomics of Borrelia species.</title>
        <authorList>
            <person name="Schwan T.G."/>
            <person name="Raffel S.J."/>
            <person name="Porcella S.F."/>
        </authorList>
    </citation>
    <scope>NUCLEOTIDE SEQUENCE</scope>
    <source>
        <strain evidence="6">YOR</strain>
        <plasmid evidence="6">unnamed</plasmid>
    </source>
</reference>